<evidence type="ECO:0000313" key="8">
    <source>
        <dbReference type="Proteomes" id="UP001165498"/>
    </source>
</evidence>
<feature type="transmembrane region" description="Helical" evidence="6">
    <location>
        <begin position="365"/>
        <end position="384"/>
    </location>
</feature>
<evidence type="ECO:0000256" key="3">
    <source>
        <dbReference type="ARBA" id="ARBA00022692"/>
    </source>
</evidence>
<dbReference type="InterPro" id="IPR050833">
    <property type="entry name" value="Poly_Biosynth_Transport"/>
</dbReference>
<protein>
    <submittedName>
        <fullName evidence="7">Oligosaccharide flippase family protein</fullName>
    </submittedName>
</protein>
<feature type="transmembrane region" description="Helical" evidence="6">
    <location>
        <begin position="47"/>
        <end position="64"/>
    </location>
</feature>
<feature type="transmembrane region" description="Helical" evidence="6">
    <location>
        <begin position="117"/>
        <end position="136"/>
    </location>
</feature>
<feature type="transmembrane region" description="Helical" evidence="6">
    <location>
        <begin position="225"/>
        <end position="248"/>
    </location>
</feature>
<organism evidence="7 8">
    <name type="scientific">Tahibacter harae</name>
    <dbReference type="NCBI Taxonomy" id="2963937"/>
    <lineage>
        <taxon>Bacteria</taxon>
        <taxon>Pseudomonadati</taxon>
        <taxon>Pseudomonadota</taxon>
        <taxon>Gammaproteobacteria</taxon>
        <taxon>Lysobacterales</taxon>
        <taxon>Rhodanobacteraceae</taxon>
        <taxon>Tahibacter</taxon>
    </lineage>
</organism>
<keyword evidence="2" id="KW-1003">Cell membrane</keyword>
<dbReference type="PANTHER" id="PTHR30250:SF11">
    <property type="entry name" value="O-ANTIGEN TRANSPORTER-RELATED"/>
    <property type="match status" value="1"/>
</dbReference>
<dbReference type="Pfam" id="PF01943">
    <property type="entry name" value="Polysacc_synt"/>
    <property type="match status" value="1"/>
</dbReference>
<dbReference type="EMBL" id="JANFQO010000010">
    <property type="protein sequence ID" value="MCQ4165474.1"/>
    <property type="molecule type" value="Genomic_DNA"/>
</dbReference>
<feature type="transmembrane region" description="Helical" evidence="6">
    <location>
        <begin position="298"/>
        <end position="317"/>
    </location>
</feature>
<accession>A0ABT1QT72</accession>
<evidence type="ECO:0000256" key="1">
    <source>
        <dbReference type="ARBA" id="ARBA00004651"/>
    </source>
</evidence>
<evidence type="ECO:0000256" key="4">
    <source>
        <dbReference type="ARBA" id="ARBA00022989"/>
    </source>
</evidence>
<dbReference type="Proteomes" id="UP001165498">
    <property type="component" value="Unassembled WGS sequence"/>
</dbReference>
<name>A0ABT1QT72_9GAMM</name>
<feature type="transmembrane region" description="Helical" evidence="6">
    <location>
        <begin position="323"/>
        <end position="344"/>
    </location>
</feature>
<feature type="transmembrane region" description="Helical" evidence="6">
    <location>
        <begin position="268"/>
        <end position="286"/>
    </location>
</feature>
<evidence type="ECO:0000313" key="7">
    <source>
        <dbReference type="EMBL" id="MCQ4165474.1"/>
    </source>
</evidence>
<comment type="subcellular location">
    <subcellularLocation>
        <location evidence="1">Cell membrane</location>
        <topology evidence="1">Multi-pass membrane protein</topology>
    </subcellularLocation>
</comment>
<evidence type="ECO:0000256" key="2">
    <source>
        <dbReference type="ARBA" id="ARBA00022475"/>
    </source>
</evidence>
<sequence>MKAFARAIALFFTGSVVGTLTQVAKGKLAAMVLGPEGTGVINQLTNAWNLLYALTGLGFYNGIVRRVAEAHSGGDREALVRQLSTSLLFLTAVASLGAAASVVLARPLSECLFADGGHHAPLVAITLLSVPFAIVAQTYKGLLSGCRLVRPIVSAQIASDVLGLVLFVILVLQMQLTGAALAFSVLQLLKLVLQIATVRRAVPGVVTLPRAAAFSWREVRINASFGINGLFMAALAVLTTVVVSRWIIATHGLDANGIFSVAWKVASVYFGAIYASAGSFYFPSLVACRDDADLRLRVNEAISLYLYLLPPLIIALMTAGENLMVLLFSPEFGAAAGLLLLLLPGDLFRVLAEAMGMAFLARRRLLAYTLSYVLWAVTFLALSRAALPRYALTGVAGAYLVSQLINAAAVYLCARRHFRFTVARPTLRALGAGVTAVAAAALSLAQASDWPLRCAKGAVILALWFGFAWTDPRFRTLATQAWSKAFRRAEQRT</sequence>
<reference evidence="7" key="1">
    <citation type="submission" date="2022-07" db="EMBL/GenBank/DDBJ databases">
        <title>Tahibacter sp., a new gammaproteobacterium isolated from the silt sample collected at pig farm.</title>
        <authorList>
            <person name="Chen H."/>
        </authorList>
    </citation>
    <scope>NUCLEOTIDE SEQUENCE</scope>
    <source>
        <strain evidence="7">P2K</strain>
    </source>
</reference>
<feature type="transmembrane region" description="Helical" evidence="6">
    <location>
        <begin position="85"/>
        <end position="105"/>
    </location>
</feature>
<dbReference type="PANTHER" id="PTHR30250">
    <property type="entry name" value="PST FAMILY PREDICTED COLANIC ACID TRANSPORTER"/>
    <property type="match status" value="1"/>
</dbReference>
<feature type="transmembrane region" description="Helical" evidence="6">
    <location>
        <begin position="390"/>
        <end position="414"/>
    </location>
</feature>
<proteinExistence type="predicted"/>
<evidence type="ECO:0000256" key="5">
    <source>
        <dbReference type="ARBA" id="ARBA00023136"/>
    </source>
</evidence>
<keyword evidence="8" id="KW-1185">Reference proteome</keyword>
<dbReference type="RefSeq" id="WP_255914664.1">
    <property type="nucleotide sequence ID" value="NZ_JANFQO010000010.1"/>
</dbReference>
<gene>
    <name evidence="7" type="ORF">NM961_12210</name>
</gene>
<evidence type="ECO:0000256" key="6">
    <source>
        <dbReference type="SAM" id="Phobius"/>
    </source>
</evidence>
<keyword evidence="3 6" id="KW-0812">Transmembrane</keyword>
<comment type="caution">
    <text evidence="7">The sequence shown here is derived from an EMBL/GenBank/DDBJ whole genome shotgun (WGS) entry which is preliminary data.</text>
</comment>
<dbReference type="InterPro" id="IPR002797">
    <property type="entry name" value="Polysacc_synth"/>
</dbReference>
<keyword evidence="5 6" id="KW-0472">Membrane</keyword>
<keyword evidence="4 6" id="KW-1133">Transmembrane helix</keyword>